<proteinExistence type="predicted"/>
<keyword evidence="2" id="KW-1185">Reference proteome</keyword>
<dbReference type="EnsemblPlants" id="AVESA.00010b.r2.1AG0001200.1">
    <property type="protein sequence ID" value="AVESA.00010b.r2.1AG0001200.1.CDS"/>
    <property type="gene ID" value="AVESA.00010b.r2.1AG0001200"/>
</dbReference>
<name>A0ACD5T6M2_AVESA</name>
<organism evidence="1 2">
    <name type="scientific">Avena sativa</name>
    <name type="common">Oat</name>
    <dbReference type="NCBI Taxonomy" id="4498"/>
    <lineage>
        <taxon>Eukaryota</taxon>
        <taxon>Viridiplantae</taxon>
        <taxon>Streptophyta</taxon>
        <taxon>Embryophyta</taxon>
        <taxon>Tracheophyta</taxon>
        <taxon>Spermatophyta</taxon>
        <taxon>Magnoliopsida</taxon>
        <taxon>Liliopsida</taxon>
        <taxon>Poales</taxon>
        <taxon>Poaceae</taxon>
        <taxon>BOP clade</taxon>
        <taxon>Pooideae</taxon>
        <taxon>Poodae</taxon>
        <taxon>Poeae</taxon>
        <taxon>Poeae Chloroplast Group 1 (Aveneae type)</taxon>
        <taxon>Aveninae</taxon>
        <taxon>Avena</taxon>
    </lineage>
</organism>
<evidence type="ECO:0000313" key="2">
    <source>
        <dbReference type="Proteomes" id="UP001732700"/>
    </source>
</evidence>
<evidence type="ECO:0000313" key="1">
    <source>
        <dbReference type="EnsemblPlants" id="AVESA.00010b.r2.1AG0001200.1.CDS"/>
    </source>
</evidence>
<dbReference type="Proteomes" id="UP001732700">
    <property type="component" value="Chromosome 1A"/>
</dbReference>
<reference evidence="1" key="1">
    <citation type="submission" date="2021-05" db="EMBL/GenBank/DDBJ databases">
        <authorList>
            <person name="Scholz U."/>
            <person name="Mascher M."/>
            <person name="Fiebig A."/>
        </authorList>
    </citation>
    <scope>NUCLEOTIDE SEQUENCE [LARGE SCALE GENOMIC DNA]</scope>
</reference>
<reference evidence="1" key="2">
    <citation type="submission" date="2025-09" db="UniProtKB">
        <authorList>
            <consortium name="EnsemblPlants"/>
        </authorList>
    </citation>
    <scope>IDENTIFICATION</scope>
</reference>
<accession>A0ACD5T6M2</accession>
<protein>
    <submittedName>
        <fullName evidence="1">Uncharacterized protein</fullName>
    </submittedName>
</protein>
<sequence length="706" mass="78745">MADTRNWLLCFEYVPNGSLDKHIKDASSGLEWSKRYEIIKGICEGLRYLHDKHIIHLDLKPDNILLDDHMLPKIADFGLSRCLDENQTRVTTTRLCGSVGYLAPEFFTGRFTFASDIYSLGVIIVEILTGEKGYPEDQNVVESWMNRLEGDTQIEQIRLCTKIGIECMDYDPKKRPAAHHIVDMLGIINTGTNSSSEQGVYLRKEQHGEGRIRNTFAPEIEVVAKYQEKEDQWLIMGSQYTKQDRKDSSFFSSKSSMFQKLSNLDIFNRKSRRNFVRNGGPMIQQSNSVKIFRKEDLKSILNIENLVGRGAYGEVYGGILGNVQVVVRKPIAGSQLHNEEFANEVIERSQVIHKNILRLIGCCLEVDIPMLVYEFVSNGSLRDILLSKNKMPLNLGMRLRIAAQAADGLAYMHSKANSKVLICGLEAANILLDDKFMPKISDFGISTLRDGQLLGYFIGQPALGIQGYFVGLPAPSKDGYFVGQPALSNQGYFVGRPTPGIQGYFLGQPAPSNKGYFGGRPTPDIQGYFVGRPAPGNQGYFLGQPAPSNKGYFAGRSTPGIQGYFVGRPAPGFQGYFVGRPAPGIQGYFIAMPLNEDPIFMENNQLTQQSEVYSFGIIILELISRKDATHDDNSTLVEKFLKCHEEGKKATELFDKEIAATRDLEILDILVVVALECLSTDVDARPKMADVAERLLILSHTYMSSG</sequence>